<feature type="compositionally biased region" description="Basic residues" evidence="1">
    <location>
        <begin position="28"/>
        <end position="38"/>
    </location>
</feature>
<protein>
    <submittedName>
        <fullName evidence="2">Uncharacterized protein</fullName>
    </submittedName>
</protein>
<evidence type="ECO:0000313" key="2">
    <source>
        <dbReference type="EMBL" id="CAK0820594.1"/>
    </source>
</evidence>
<keyword evidence="3" id="KW-1185">Reference proteome</keyword>
<dbReference type="Proteomes" id="UP001189429">
    <property type="component" value="Unassembled WGS sequence"/>
</dbReference>
<comment type="caution">
    <text evidence="2">The sequence shown here is derived from an EMBL/GenBank/DDBJ whole genome shotgun (WGS) entry which is preliminary data.</text>
</comment>
<sequence>MRMARMQGEGKVGSDEEKASSFSFHPLACRRARPMRRPQRQEEGKEGALARRGRGGARGAAKPGGAFNTTPHRGQQKSADVRQARAATTPALAPEAAAFVQPRPSDRFLNAKPCHIDQFWVAGGVPRRAPAAGSQRREWRVRARGVWFLCEAAHASQVPELFSVVSAGPHRLMLALIWVMVGHVHTYLLQVSGVKHVCDCDRPDSVTQ</sequence>
<evidence type="ECO:0000313" key="3">
    <source>
        <dbReference type="Proteomes" id="UP001189429"/>
    </source>
</evidence>
<feature type="compositionally biased region" description="Basic and acidic residues" evidence="1">
    <location>
        <begin position="39"/>
        <end position="49"/>
    </location>
</feature>
<dbReference type="EMBL" id="CAUYUJ010007387">
    <property type="protein sequence ID" value="CAK0820594.1"/>
    <property type="molecule type" value="Genomic_DNA"/>
</dbReference>
<evidence type="ECO:0000256" key="1">
    <source>
        <dbReference type="SAM" id="MobiDB-lite"/>
    </source>
</evidence>
<feature type="compositionally biased region" description="Polar residues" evidence="1">
    <location>
        <begin position="67"/>
        <end position="78"/>
    </location>
</feature>
<accession>A0ABN9RN46</accession>
<proteinExistence type="predicted"/>
<name>A0ABN9RN46_9DINO</name>
<organism evidence="2 3">
    <name type="scientific">Prorocentrum cordatum</name>
    <dbReference type="NCBI Taxonomy" id="2364126"/>
    <lineage>
        <taxon>Eukaryota</taxon>
        <taxon>Sar</taxon>
        <taxon>Alveolata</taxon>
        <taxon>Dinophyceae</taxon>
        <taxon>Prorocentrales</taxon>
        <taxon>Prorocentraceae</taxon>
        <taxon>Prorocentrum</taxon>
    </lineage>
</organism>
<feature type="region of interest" description="Disordered" evidence="1">
    <location>
        <begin position="1"/>
        <end position="84"/>
    </location>
</feature>
<reference evidence="2" key="1">
    <citation type="submission" date="2023-10" db="EMBL/GenBank/DDBJ databases">
        <authorList>
            <person name="Chen Y."/>
            <person name="Shah S."/>
            <person name="Dougan E. K."/>
            <person name="Thang M."/>
            <person name="Chan C."/>
        </authorList>
    </citation>
    <scope>NUCLEOTIDE SEQUENCE [LARGE SCALE GENOMIC DNA]</scope>
</reference>
<gene>
    <name evidence="2" type="ORF">PCOR1329_LOCUS22211</name>
</gene>